<keyword evidence="3" id="KW-1185">Reference proteome</keyword>
<evidence type="ECO:0000313" key="2">
    <source>
        <dbReference type="EMBL" id="CAD6196548.1"/>
    </source>
</evidence>
<evidence type="ECO:0000313" key="3">
    <source>
        <dbReference type="Proteomes" id="UP000835052"/>
    </source>
</evidence>
<feature type="signal peptide" evidence="1">
    <location>
        <begin position="1"/>
        <end position="28"/>
    </location>
</feature>
<gene>
    <name evidence="2" type="ORF">CAUJ_LOCUS12462</name>
</gene>
<evidence type="ECO:0000256" key="1">
    <source>
        <dbReference type="SAM" id="SignalP"/>
    </source>
</evidence>
<accession>A0A8S1HJ31</accession>
<dbReference type="Proteomes" id="UP000835052">
    <property type="component" value="Unassembled WGS sequence"/>
</dbReference>
<feature type="chain" id="PRO_5035872008" evidence="1">
    <location>
        <begin position="29"/>
        <end position="150"/>
    </location>
</feature>
<protein>
    <submittedName>
        <fullName evidence="2">Uncharacterized protein</fullName>
    </submittedName>
</protein>
<comment type="caution">
    <text evidence="2">The sequence shown here is derived from an EMBL/GenBank/DDBJ whole genome shotgun (WGS) entry which is preliminary data.</text>
</comment>
<dbReference type="EMBL" id="CAJGYM010000074">
    <property type="protein sequence ID" value="CAD6196548.1"/>
    <property type="molecule type" value="Genomic_DNA"/>
</dbReference>
<organism evidence="2 3">
    <name type="scientific">Caenorhabditis auriculariae</name>
    <dbReference type="NCBI Taxonomy" id="2777116"/>
    <lineage>
        <taxon>Eukaryota</taxon>
        <taxon>Metazoa</taxon>
        <taxon>Ecdysozoa</taxon>
        <taxon>Nematoda</taxon>
        <taxon>Chromadorea</taxon>
        <taxon>Rhabditida</taxon>
        <taxon>Rhabditina</taxon>
        <taxon>Rhabditomorpha</taxon>
        <taxon>Rhabditoidea</taxon>
        <taxon>Rhabditidae</taxon>
        <taxon>Peloderinae</taxon>
        <taxon>Caenorhabditis</taxon>
    </lineage>
</organism>
<proteinExistence type="predicted"/>
<dbReference type="AlphaFoldDB" id="A0A8S1HJ31"/>
<keyword evidence="1" id="KW-0732">Signal</keyword>
<reference evidence="2" key="1">
    <citation type="submission" date="2020-10" db="EMBL/GenBank/DDBJ databases">
        <authorList>
            <person name="Kikuchi T."/>
        </authorList>
    </citation>
    <scope>NUCLEOTIDE SEQUENCE</scope>
    <source>
        <strain evidence="2">NKZ352</strain>
    </source>
</reference>
<sequence>MSFPILSKMSASVKILTLLAFCVVASEALHKISVRVNNGYTTTSHYDEEALNERRRENARLMKKAGVSQLAIDALDGFGRRFQDLYKQNPTLTEVEYFEKFGESYFGQLFELVGYFPSGDRLRIGRVFGDNLNRARAGKPSSAGTKPARP</sequence>
<name>A0A8S1HJ31_9PELO</name>